<dbReference type="Proteomes" id="UP001177670">
    <property type="component" value="Unassembled WGS sequence"/>
</dbReference>
<accession>A0AA40FQ82</accession>
<keyword evidence="2" id="KW-1185">Reference proteome</keyword>
<gene>
    <name evidence="1" type="ORF">K0M31_008568</name>
</gene>
<proteinExistence type="predicted"/>
<evidence type="ECO:0000313" key="1">
    <source>
        <dbReference type="EMBL" id="KAK1122930.1"/>
    </source>
</evidence>
<sequence length="83" mass="9086">MFSRSARPARYRSVTEGGRNAMSLCTPTALPLVISLQGTPLLTPTPNPTATPASGSSYVTVMHRTPTSLYRDTFHQHEHDQNC</sequence>
<dbReference type="EMBL" id="JAHYIQ010000021">
    <property type="protein sequence ID" value="KAK1122930.1"/>
    <property type="molecule type" value="Genomic_DNA"/>
</dbReference>
<organism evidence="1 2">
    <name type="scientific">Melipona bicolor</name>
    <dbReference type="NCBI Taxonomy" id="60889"/>
    <lineage>
        <taxon>Eukaryota</taxon>
        <taxon>Metazoa</taxon>
        <taxon>Ecdysozoa</taxon>
        <taxon>Arthropoda</taxon>
        <taxon>Hexapoda</taxon>
        <taxon>Insecta</taxon>
        <taxon>Pterygota</taxon>
        <taxon>Neoptera</taxon>
        <taxon>Endopterygota</taxon>
        <taxon>Hymenoptera</taxon>
        <taxon>Apocrita</taxon>
        <taxon>Aculeata</taxon>
        <taxon>Apoidea</taxon>
        <taxon>Anthophila</taxon>
        <taxon>Apidae</taxon>
        <taxon>Melipona</taxon>
    </lineage>
</organism>
<protein>
    <submittedName>
        <fullName evidence="1">Uncharacterized protein</fullName>
    </submittedName>
</protein>
<dbReference type="AlphaFoldDB" id="A0AA40FQ82"/>
<name>A0AA40FQ82_9HYME</name>
<comment type="caution">
    <text evidence="1">The sequence shown here is derived from an EMBL/GenBank/DDBJ whole genome shotgun (WGS) entry which is preliminary data.</text>
</comment>
<reference evidence="1" key="1">
    <citation type="submission" date="2021-10" db="EMBL/GenBank/DDBJ databases">
        <title>Melipona bicolor Genome sequencing and assembly.</title>
        <authorList>
            <person name="Araujo N.S."/>
            <person name="Arias M.C."/>
        </authorList>
    </citation>
    <scope>NUCLEOTIDE SEQUENCE</scope>
    <source>
        <strain evidence="1">USP_2M_L1-L4_2017</strain>
        <tissue evidence="1">Whole body</tissue>
    </source>
</reference>
<evidence type="ECO:0000313" key="2">
    <source>
        <dbReference type="Proteomes" id="UP001177670"/>
    </source>
</evidence>